<evidence type="ECO:0000259" key="3">
    <source>
        <dbReference type="Pfam" id="PF26078"/>
    </source>
</evidence>
<dbReference type="EMBL" id="JBGFFE010000007">
    <property type="protein sequence ID" value="MEY8763330.1"/>
    <property type="molecule type" value="Genomic_DNA"/>
</dbReference>
<dbReference type="Pfam" id="PF26078">
    <property type="entry name" value="Baseplate_J_M"/>
    <property type="match status" value="1"/>
</dbReference>
<dbReference type="InterPro" id="IPR058531">
    <property type="entry name" value="Baseplate_J_M"/>
</dbReference>
<proteinExistence type="inferred from homology"/>
<evidence type="ECO:0000259" key="2">
    <source>
        <dbReference type="Pfam" id="PF04865"/>
    </source>
</evidence>
<comment type="similarity">
    <text evidence="1">Belongs to the Mu gp47/PBSX XkdT family.</text>
</comment>
<dbReference type="Pfam" id="PF04865">
    <property type="entry name" value="Baseplate_J"/>
    <property type="match status" value="1"/>
</dbReference>
<dbReference type="RefSeq" id="WP_369868732.1">
    <property type="nucleotide sequence ID" value="NZ_JBGFFE010000007.1"/>
</dbReference>
<comment type="caution">
    <text evidence="5">The sequence shown here is derived from an EMBL/GenBank/DDBJ whole genome shotgun (WGS) entry which is preliminary data.</text>
</comment>
<dbReference type="InterPro" id="IPR006949">
    <property type="entry name" value="Barrel_Baseplate_J-like"/>
</dbReference>
<sequence length="368" mass="39528">MYEDKTIDSIHQQILDNISDDYEKSPGELAYDLSRAFAIEEALIYSALSQIVDLIDVDKLSGEDLEKYVYQRKGVVRVPGSYAKAQLAVIGNGTVSKGDLFETPSGIQFSCVDGSTAISGTGLVNVQCTQIGTIGMVGANSITQMPVTLQGITGCTNLQATTGGYEAESDSHLRDRYYQELQEPSASGNMDNYKQWAESHTGVGRAMVFSLWNGDNTVKVVITDSNQGLPDQTLINAVQEYIDPKGENNNTWGVGAGAAPLGAYCTVASPIAKTININVQVSKDANYTDDEVKQNITDYITGYLQSIALDEDNNYVSYAKVGNLILNANGVMDYSSLTINGGNANIPLSLTNESCEIPVLGAVTITYV</sequence>
<name>A0ABV4DVR1_9CLOT</name>
<dbReference type="Proteomes" id="UP001565220">
    <property type="component" value="Unassembled WGS sequence"/>
</dbReference>
<feature type="domain" description="Baseplate protein J-like barrel" evidence="2">
    <location>
        <begin position="93"/>
        <end position="164"/>
    </location>
</feature>
<feature type="domain" description="Baseplate J-like C-terminal" evidence="4">
    <location>
        <begin position="275"/>
        <end position="366"/>
    </location>
</feature>
<evidence type="ECO:0000259" key="4">
    <source>
        <dbReference type="Pfam" id="PF26079"/>
    </source>
</evidence>
<protein>
    <submittedName>
        <fullName evidence="5">Baseplate J/gp47 family protein</fullName>
    </submittedName>
</protein>
<dbReference type="InterPro" id="IPR052399">
    <property type="entry name" value="Phage_Baseplate_Assmbl_Protein"/>
</dbReference>
<dbReference type="InterPro" id="IPR058530">
    <property type="entry name" value="Baseplate_J-like_C"/>
</dbReference>
<gene>
    <name evidence="5" type="ORF">AB8S09_06710</name>
</gene>
<reference evidence="5 6" key="1">
    <citation type="submission" date="2024-08" db="EMBL/GenBank/DDBJ databases">
        <title>Clostridium lapicellarii sp. nov., and Clostridium renhuaiense sp. nov., two species isolated from the mud in a fermentation cellar used for producing sauce-flavour Chinese liquors.</title>
        <authorList>
            <person name="Yang F."/>
            <person name="Wang H."/>
            <person name="Chen L.Q."/>
            <person name="Zhou N."/>
            <person name="Lu J.J."/>
            <person name="Pu X.X."/>
            <person name="Wan B."/>
            <person name="Wang L."/>
            <person name="Liu S.J."/>
        </authorList>
    </citation>
    <scope>NUCLEOTIDE SEQUENCE [LARGE SCALE GENOMIC DNA]</scope>
    <source>
        <strain evidence="5 6">MT-113</strain>
    </source>
</reference>
<dbReference type="Pfam" id="PF26079">
    <property type="entry name" value="Baseplate_J_C"/>
    <property type="match status" value="1"/>
</dbReference>
<feature type="domain" description="Baseplate J-like central" evidence="3">
    <location>
        <begin position="186"/>
        <end position="268"/>
    </location>
</feature>
<dbReference type="PANTHER" id="PTHR37829">
    <property type="entry name" value="PHAGE-LIKE ELEMENT PBSX PROTEIN XKDT"/>
    <property type="match status" value="1"/>
</dbReference>
<accession>A0ABV4DVR1</accession>
<evidence type="ECO:0000256" key="1">
    <source>
        <dbReference type="ARBA" id="ARBA00038087"/>
    </source>
</evidence>
<evidence type="ECO:0000313" key="5">
    <source>
        <dbReference type="EMBL" id="MEY8763330.1"/>
    </source>
</evidence>
<evidence type="ECO:0000313" key="6">
    <source>
        <dbReference type="Proteomes" id="UP001565220"/>
    </source>
</evidence>
<keyword evidence="6" id="KW-1185">Reference proteome</keyword>
<organism evidence="5 6">
    <name type="scientific">Clostridium lapidicellarium</name>
    <dbReference type="NCBI Taxonomy" id="3240931"/>
    <lineage>
        <taxon>Bacteria</taxon>
        <taxon>Bacillati</taxon>
        <taxon>Bacillota</taxon>
        <taxon>Clostridia</taxon>
        <taxon>Eubacteriales</taxon>
        <taxon>Clostridiaceae</taxon>
        <taxon>Clostridium</taxon>
    </lineage>
</organism>
<dbReference type="PANTHER" id="PTHR37829:SF3">
    <property type="entry name" value="PROTEIN JAYE-RELATED"/>
    <property type="match status" value="1"/>
</dbReference>